<evidence type="ECO:0000256" key="6">
    <source>
        <dbReference type="ARBA" id="ARBA00022989"/>
    </source>
</evidence>
<feature type="transmembrane region" description="Helical" evidence="8">
    <location>
        <begin position="243"/>
        <end position="259"/>
    </location>
</feature>
<dbReference type="GO" id="GO:0016020">
    <property type="term" value="C:membrane"/>
    <property type="evidence" value="ECO:0007669"/>
    <property type="project" value="UniProtKB-SubCell"/>
</dbReference>
<feature type="transmembrane region" description="Helical" evidence="8">
    <location>
        <begin position="271"/>
        <end position="292"/>
    </location>
</feature>
<dbReference type="InterPro" id="IPR044878">
    <property type="entry name" value="UbiA_sf"/>
</dbReference>
<evidence type="ECO:0000313" key="10">
    <source>
        <dbReference type="Proteomes" id="UP001317532"/>
    </source>
</evidence>
<keyword evidence="4" id="KW-0808">Transferase</keyword>
<evidence type="ECO:0000256" key="8">
    <source>
        <dbReference type="SAM" id="Phobius"/>
    </source>
</evidence>
<dbReference type="EMBL" id="AP025523">
    <property type="protein sequence ID" value="BDE06996.1"/>
    <property type="molecule type" value="Genomic_DNA"/>
</dbReference>
<reference evidence="9 10" key="1">
    <citation type="journal article" date="2022" name="ISME Commun">
        <title>Vulcanimicrobium alpinus gen. nov. sp. nov., the first cultivated representative of the candidate phylum 'Eremiobacterota', is a metabolically versatile aerobic anoxygenic phototroph.</title>
        <authorList>
            <person name="Yabe S."/>
            <person name="Muto K."/>
            <person name="Abe K."/>
            <person name="Yokota A."/>
            <person name="Staudigel H."/>
            <person name="Tebo B.M."/>
        </authorList>
    </citation>
    <scope>NUCLEOTIDE SEQUENCE [LARGE SCALE GENOMIC DNA]</scope>
    <source>
        <strain evidence="9 10">WC8-2</strain>
    </source>
</reference>
<dbReference type="Gene3D" id="1.10.357.140">
    <property type="entry name" value="UbiA prenyltransferase"/>
    <property type="match status" value="1"/>
</dbReference>
<dbReference type="PIRSF" id="PIRSF005355">
    <property type="entry name" value="UBIAD1"/>
    <property type="match status" value="1"/>
</dbReference>
<keyword evidence="7 8" id="KW-0472">Membrane</keyword>
<keyword evidence="3" id="KW-0474">Menaquinone biosynthesis</keyword>
<dbReference type="PANTHER" id="PTHR13929:SF0">
    <property type="entry name" value="UBIA PRENYLTRANSFERASE DOMAIN-CONTAINING PROTEIN 1"/>
    <property type="match status" value="1"/>
</dbReference>
<sequence>MAALLAFVRLTRPLFLYGGFAGVALGAAVAAWTGHRLDAATYLWAQAMVTSLHLMVHYANDYFDREGDAHAAQTPWSGGSGVLVAGALPARAALTAALVCGAAGLALALRFAAAGDAVTAVIGVAIAAGAWCYSAPPIRLAARGLGELDTALVVAVLVPCAGYAAFARAIDEPILAAVTPPAFAMFAMMLCVELPDAGADRASGKRTLVVRWGPARACPLIVASASIAAAVAVSVAWQTGSTWHALALLPAFACAIALARCVRRDPHTATMAFWGVALCATVVTGLAAAYAFGALGF</sequence>
<feature type="transmembrane region" description="Helical" evidence="8">
    <location>
        <begin position="92"/>
        <end position="111"/>
    </location>
</feature>
<feature type="transmembrane region" description="Helical" evidence="8">
    <location>
        <begin position="14"/>
        <end position="33"/>
    </location>
</feature>
<evidence type="ECO:0000313" key="9">
    <source>
        <dbReference type="EMBL" id="BDE06996.1"/>
    </source>
</evidence>
<feature type="transmembrane region" description="Helical" evidence="8">
    <location>
        <begin position="148"/>
        <end position="167"/>
    </location>
</feature>
<organism evidence="9 10">
    <name type="scientific">Vulcanimicrobium alpinum</name>
    <dbReference type="NCBI Taxonomy" id="3016050"/>
    <lineage>
        <taxon>Bacteria</taxon>
        <taxon>Bacillati</taxon>
        <taxon>Vulcanimicrobiota</taxon>
        <taxon>Vulcanimicrobiia</taxon>
        <taxon>Vulcanimicrobiales</taxon>
        <taxon>Vulcanimicrobiaceae</taxon>
        <taxon>Vulcanimicrobium</taxon>
    </lineage>
</organism>
<protein>
    <recommendedName>
        <fullName evidence="11">Prenyltransferase</fullName>
    </recommendedName>
</protein>
<keyword evidence="6 8" id="KW-1133">Transmembrane helix</keyword>
<dbReference type="CDD" id="cd13962">
    <property type="entry name" value="PT_UbiA_UBIAD1"/>
    <property type="match status" value="1"/>
</dbReference>
<evidence type="ECO:0000256" key="2">
    <source>
        <dbReference type="ARBA" id="ARBA00004863"/>
    </source>
</evidence>
<evidence type="ECO:0000256" key="1">
    <source>
        <dbReference type="ARBA" id="ARBA00004141"/>
    </source>
</evidence>
<gene>
    <name evidence="9" type="ORF">WPS_22720</name>
</gene>
<feature type="transmembrane region" description="Helical" evidence="8">
    <location>
        <begin position="215"/>
        <end position="237"/>
    </location>
</feature>
<evidence type="ECO:0000256" key="4">
    <source>
        <dbReference type="ARBA" id="ARBA00022679"/>
    </source>
</evidence>
<dbReference type="GO" id="GO:0009234">
    <property type="term" value="P:menaquinone biosynthetic process"/>
    <property type="evidence" value="ECO:0007669"/>
    <property type="project" value="UniProtKB-KW"/>
</dbReference>
<accession>A0AAN1XYI1</accession>
<dbReference type="Pfam" id="PF01040">
    <property type="entry name" value="UbiA"/>
    <property type="match status" value="1"/>
</dbReference>
<dbReference type="GO" id="GO:0042371">
    <property type="term" value="P:vitamin K biosynthetic process"/>
    <property type="evidence" value="ECO:0007669"/>
    <property type="project" value="TreeGrafter"/>
</dbReference>
<keyword evidence="5 8" id="KW-0812">Transmembrane</keyword>
<dbReference type="InterPro" id="IPR000537">
    <property type="entry name" value="UbiA_prenyltransferase"/>
</dbReference>
<dbReference type="PANTHER" id="PTHR13929">
    <property type="entry name" value="1,4-DIHYDROXY-2-NAPHTHOATE OCTAPRENYLTRANSFERASE"/>
    <property type="match status" value="1"/>
</dbReference>
<comment type="subcellular location">
    <subcellularLocation>
        <location evidence="1">Membrane</location>
        <topology evidence="1">Multi-pass membrane protein</topology>
    </subcellularLocation>
</comment>
<dbReference type="KEGG" id="vab:WPS_22720"/>
<evidence type="ECO:0008006" key="11">
    <source>
        <dbReference type="Google" id="ProtNLM"/>
    </source>
</evidence>
<dbReference type="AlphaFoldDB" id="A0AAN1XYI1"/>
<evidence type="ECO:0000256" key="5">
    <source>
        <dbReference type="ARBA" id="ARBA00022692"/>
    </source>
</evidence>
<evidence type="ECO:0000256" key="3">
    <source>
        <dbReference type="ARBA" id="ARBA00022428"/>
    </source>
</evidence>
<evidence type="ECO:0000256" key="7">
    <source>
        <dbReference type="ARBA" id="ARBA00023136"/>
    </source>
</evidence>
<dbReference type="Proteomes" id="UP001317532">
    <property type="component" value="Chromosome"/>
</dbReference>
<proteinExistence type="predicted"/>
<feature type="transmembrane region" description="Helical" evidence="8">
    <location>
        <begin position="117"/>
        <end position="136"/>
    </location>
</feature>
<comment type="pathway">
    <text evidence="2">Quinol/quinone metabolism; menaquinone biosynthesis.</text>
</comment>
<keyword evidence="10" id="KW-1185">Reference proteome</keyword>
<dbReference type="GO" id="GO:0004659">
    <property type="term" value="F:prenyltransferase activity"/>
    <property type="evidence" value="ECO:0007669"/>
    <property type="project" value="InterPro"/>
</dbReference>
<dbReference type="RefSeq" id="WP_317994616.1">
    <property type="nucleotide sequence ID" value="NZ_AP025523.1"/>
</dbReference>
<name>A0AAN1XYI1_UNVUL</name>
<dbReference type="InterPro" id="IPR026046">
    <property type="entry name" value="UBIAD1"/>
</dbReference>